<keyword evidence="4 5" id="KW-0732">Signal</keyword>
<dbReference type="PANTHER" id="PTHR12015">
    <property type="entry name" value="SMALL INDUCIBLE CYTOKINE A"/>
    <property type="match status" value="1"/>
</dbReference>
<evidence type="ECO:0000256" key="1">
    <source>
        <dbReference type="ARBA" id="ARBA00004613"/>
    </source>
</evidence>
<feature type="chain" id="PRO_5034529910" description="Chemokine interleukin-8-like domain-containing protein" evidence="5">
    <location>
        <begin position="23"/>
        <end position="95"/>
    </location>
</feature>
<dbReference type="GO" id="GO:0008009">
    <property type="term" value="F:chemokine activity"/>
    <property type="evidence" value="ECO:0007669"/>
    <property type="project" value="InterPro"/>
</dbReference>
<evidence type="ECO:0000256" key="5">
    <source>
        <dbReference type="SAM" id="SignalP"/>
    </source>
</evidence>
<name>A0A8C4XRJ3_FALTI</name>
<dbReference type="OMA" id="CCYKNMF"/>
<feature type="signal peptide" evidence="5">
    <location>
        <begin position="1"/>
        <end position="22"/>
    </location>
</feature>
<dbReference type="Ensembl" id="ENSFTIT00000017575.1">
    <property type="protein sequence ID" value="ENSFTIP00000016859.1"/>
    <property type="gene ID" value="ENSFTIG00000011179.1"/>
</dbReference>
<keyword evidence="2" id="KW-0202">Cytokine</keyword>
<sequence length="95" mass="10915">MKVFSLAVLILLLATLWTGSQGISFRSSYGKCCYKNMFVKKEIPAAFIKDYKKTPSHCPRRAMRVEVVERRNVCVDPEETWFQNFLQQESSGSTS</sequence>
<dbReference type="OrthoDB" id="9834099at2759"/>
<dbReference type="SUPFAM" id="SSF54117">
    <property type="entry name" value="Interleukin 8-like chemokines"/>
    <property type="match status" value="1"/>
</dbReference>
<dbReference type="AlphaFoldDB" id="A0A8C4XRJ3"/>
<evidence type="ECO:0000256" key="2">
    <source>
        <dbReference type="ARBA" id="ARBA00022514"/>
    </source>
</evidence>
<accession>A0A8C4XRJ3</accession>
<proteinExistence type="predicted"/>
<feature type="domain" description="Chemokine interleukin-8-like" evidence="6">
    <location>
        <begin position="29"/>
        <end position="89"/>
    </location>
</feature>
<comment type="subcellular location">
    <subcellularLocation>
        <location evidence="1">Secreted</location>
    </subcellularLocation>
</comment>
<reference evidence="7" key="1">
    <citation type="submission" date="2025-08" db="UniProtKB">
        <authorList>
            <consortium name="Ensembl"/>
        </authorList>
    </citation>
    <scope>IDENTIFICATION</scope>
</reference>
<evidence type="ECO:0000256" key="4">
    <source>
        <dbReference type="ARBA" id="ARBA00022729"/>
    </source>
</evidence>
<keyword evidence="8" id="KW-1185">Reference proteome</keyword>
<evidence type="ECO:0000259" key="6">
    <source>
        <dbReference type="SMART" id="SM00199"/>
    </source>
</evidence>
<dbReference type="Gene3D" id="2.40.50.40">
    <property type="match status" value="1"/>
</dbReference>
<protein>
    <recommendedName>
        <fullName evidence="6">Chemokine interleukin-8-like domain-containing protein</fullName>
    </recommendedName>
</protein>
<dbReference type="PANTHER" id="PTHR12015:SF183">
    <property type="entry name" value="C-C MOTIF CHEMOKINE 3"/>
    <property type="match status" value="1"/>
</dbReference>
<dbReference type="SMART" id="SM00199">
    <property type="entry name" value="SCY"/>
    <property type="match status" value="1"/>
</dbReference>
<evidence type="ECO:0000313" key="8">
    <source>
        <dbReference type="Proteomes" id="UP000694562"/>
    </source>
</evidence>
<evidence type="ECO:0000256" key="3">
    <source>
        <dbReference type="ARBA" id="ARBA00022525"/>
    </source>
</evidence>
<dbReference type="GO" id="GO:0006955">
    <property type="term" value="P:immune response"/>
    <property type="evidence" value="ECO:0007669"/>
    <property type="project" value="InterPro"/>
</dbReference>
<organism evidence="7 8">
    <name type="scientific">Falco tinnunculus</name>
    <name type="common">Common kestrel</name>
    <dbReference type="NCBI Taxonomy" id="100819"/>
    <lineage>
        <taxon>Eukaryota</taxon>
        <taxon>Metazoa</taxon>
        <taxon>Chordata</taxon>
        <taxon>Craniata</taxon>
        <taxon>Vertebrata</taxon>
        <taxon>Euteleostomi</taxon>
        <taxon>Archelosauria</taxon>
        <taxon>Archosauria</taxon>
        <taxon>Dinosauria</taxon>
        <taxon>Saurischia</taxon>
        <taxon>Theropoda</taxon>
        <taxon>Coelurosauria</taxon>
        <taxon>Aves</taxon>
        <taxon>Neognathae</taxon>
        <taxon>Neoaves</taxon>
        <taxon>Telluraves</taxon>
        <taxon>Australaves</taxon>
        <taxon>Falconiformes</taxon>
        <taxon>Falconidae</taxon>
        <taxon>Falco</taxon>
    </lineage>
</organism>
<dbReference type="InterPro" id="IPR039809">
    <property type="entry name" value="Chemokine_b/g/d"/>
</dbReference>
<keyword evidence="3" id="KW-0964">Secreted</keyword>
<dbReference type="Proteomes" id="UP000694562">
    <property type="component" value="Unplaced"/>
</dbReference>
<dbReference type="InterPro" id="IPR001811">
    <property type="entry name" value="Chemokine_IL8-like_dom"/>
</dbReference>
<dbReference type="GO" id="GO:0005615">
    <property type="term" value="C:extracellular space"/>
    <property type="evidence" value="ECO:0007669"/>
    <property type="project" value="UniProtKB-KW"/>
</dbReference>
<evidence type="ECO:0000313" key="7">
    <source>
        <dbReference type="Ensembl" id="ENSFTIP00000016859.1"/>
    </source>
</evidence>
<dbReference type="InterPro" id="IPR036048">
    <property type="entry name" value="Interleukin_8-like_sf"/>
</dbReference>
<dbReference type="CDD" id="cd00169">
    <property type="entry name" value="Chemokine"/>
    <property type="match status" value="1"/>
</dbReference>
<dbReference type="Pfam" id="PF00048">
    <property type="entry name" value="IL8"/>
    <property type="match status" value="1"/>
</dbReference>
<reference evidence="7" key="2">
    <citation type="submission" date="2025-09" db="UniProtKB">
        <authorList>
            <consortium name="Ensembl"/>
        </authorList>
    </citation>
    <scope>IDENTIFICATION</scope>
</reference>